<feature type="region of interest" description="Disordered" evidence="3">
    <location>
        <begin position="233"/>
        <end position="275"/>
    </location>
</feature>
<reference evidence="6" key="2">
    <citation type="journal article" date="2013" name="PLoS Genet.">
        <title>Comparative genome structure, secondary metabolite, and effector coding capacity across Cochliobolus pathogens.</title>
        <authorList>
            <person name="Condon B.J."/>
            <person name="Leng Y."/>
            <person name="Wu D."/>
            <person name="Bushley K.E."/>
            <person name="Ohm R.A."/>
            <person name="Otillar R."/>
            <person name="Martin J."/>
            <person name="Schackwitz W."/>
            <person name="Grimwood J."/>
            <person name="MohdZainudin N."/>
            <person name="Xue C."/>
            <person name="Wang R."/>
            <person name="Manning V.A."/>
            <person name="Dhillon B."/>
            <person name="Tu Z.J."/>
            <person name="Steffenson B.J."/>
            <person name="Salamov A."/>
            <person name="Sun H."/>
            <person name="Lowry S."/>
            <person name="LaButti K."/>
            <person name="Han J."/>
            <person name="Copeland A."/>
            <person name="Lindquist E."/>
            <person name="Barry K."/>
            <person name="Schmutz J."/>
            <person name="Baker S.E."/>
            <person name="Ciuffetti L.M."/>
            <person name="Grigoriev I.V."/>
            <person name="Zhong S."/>
            <person name="Turgeon B.G."/>
        </authorList>
    </citation>
    <scope>NUCLEOTIDE SEQUENCE [LARGE SCALE GENOMIC DNA]</scope>
    <source>
        <strain evidence="6">C5 / ATCC 48332 / race O</strain>
    </source>
</reference>
<dbReference type="Pfam" id="PF00225">
    <property type="entry name" value="Kinesin"/>
    <property type="match status" value="1"/>
</dbReference>
<dbReference type="PROSITE" id="PS00411">
    <property type="entry name" value="KINESIN_MOTOR_1"/>
    <property type="match status" value="1"/>
</dbReference>
<evidence type="ECO:0000313" key="5">
    <source>
        <dbReference type="EMBL" id="EMD86102.1"/>
    </source>
</evidence>
<dbReference type="GO" id="GO:0005874">
    <property type="term" value="C:microtubule"/>
    <property type="evidence" value="ECO:0007669"/>
    <property type="project" value="TreeGrafter"/>
</dbReference>
<evidence type="ECO:0000256" key="3">
    <source>
        <dbReference type="SAM" id="MobiDB-lite"/>
    </source>
</evidence>
<dbReference type="SUPFAM" id="SSF52540">
    <property type="entry name" value="P-loop containing nucleoside triphosphate hydrolases"/>
    <property type="match status" value="1"/>
</dbReference>
<dbReference type="GO" id="GO:0007018">
    <property type="term" value="P:microtubule-based movement"/>
    <property type="evidence" value="ECO:0007669"/>
    <property type="project" value="InterPro"/>
</dbReference>
<dbReference type="InterPro" id="IPR027640">
    <property type="entry name" value="Kinesin-like_fam"/>
</dbReference>
<evidence type="ECO:0000259" key="4">
    <source>
        <dbReference type="SMART" id="SM00129"/>
    </source>
</evidence>
<dbReference type="Gene3D" id="3.40.850.10">
    <property type="entry name" value="Kinesin motor domain"/>
    <property type="match status" value="1"/>
</dbReference>
<organism evidence="5 6">
    <name type="scientific">Cochliobolus heterostrophus (strain C5 / ATCC 48332 / race O)</name>
    <name type="common">Southern corn leaf blight fungus</name>
    <name type="synonym">Bipolaris maydis</name>
    <dbReference type="NCBI Taxonomy" id="701091"/>
    <lineage>
        <taxon>Eukaryota</taxon>
        <taxon>Fungi</taxon>
        <taxon>Dikarya</taxon>
        <taxon>Ascomycota</taxon>
        <taxon>Pezizomycotina</taxon>
        <taxon>Dothideomycetes</taxon>
        <taxon>Pleosporomycetidae</taxon>
        <taxon>Pleosporales</taxon>
        <taxon>Pleosporineae</taxon>
        <taxon>Pleosporaceae</taxon>
        <taxon>Bipolaris</taxon>
    </lineage>
</organism>
<dbReference type="GO" id="GO:0003777">
    <property type="term" value="F:microtubule motor activity"/>
    <property type="evidence" value="ECO:0007669"/>
    <property type="project" value="InterPro"/>
</dbReference>
<dbReference type="eggNOG" id="KOG0242">
    <property type="taxonomic scope" value="Eukaryota"/>
</dbReference>
<sequence>MELRPIFSRAIWSLFLVIWAYVRVERPFGRHIIQWISHLAWYALTQHAIYASFILLPTPRTFYPATARDLYLHSNPSILKHRRMSDPGFHSLQDCNTFGNMSRNVSESSPGSSKSHVHLPPICVVDPQKLPTSMYIQTNYMGSGVSKPSLVEAKGTCERPDPDCAECDLLRAECTRLKRLLYGDIEDNISQRNRLPVDSKSPTGYAQSMNCYKPKMIEMDDELEHIAEEANHAGNSKSDGSQPLVHKNSASSEKGPGLDGDLIPNGGKHMDSLRDGVLPKETRKPSLTIRRGQRRTMKDATDEEKEKAHDVIRETKLTTQEDAMRVAELAQLDAQREKEKIRIEYRSNFFSKRYISVIRATSPNCPNKTPQCEFVIPDNTTFCARALPSDDGIGASFWTETNFDEAFDISDSNESVYEKISPMVLELSKPTGRNAVFAVDGFSGSGKSHTMANILGNLGQNLFDIPGSDVEVAMEAFQSLGSDVNSFDLSIKGISIDGLQKVNSSPVRLYPARMFKEERPRYLVKTASAFRAVVSLVEDFREQTPTKNNATSSRTHLVLLFYATARQKTSTLCLIDLAGNERNDALEDISIQPRNTGRTSAINESRMQIYLALEAAIAGIKRVTRDTSVNRNAHSRVLNQPKCHPRYGFSRERLYFASWSRSSNTLRCFPFKESKS</sequence>
<feature type="domain" description="Kinesin motor" evidence="4">
    <location>
        <begin position="338"/>
        <end position="604"/>
    </location>
</feature>
<evidence type="ECO:0000256" key="1">
    <source>
        <dbReference type="ARBA" id="ARBA00022741"/>
    </source>
</evidence>
<dbReference type="PRINTS" id="PR00380">
    <property type="entry name" value="KINESINHEAVY"/>
</dbReference>
<feature type="non-terminal residue" evidence="5">
    <location>
        <position position="676"/>
    </location>
</feature>
<name>M2UDX2_COCH5</name>
<dbReference type="HOGENOM" id="CLU_406523_0_0_1"/>
<dbReference type="InterPro" id="IPR019821">
    <property type="entry name" value="Kinesin_motor_CS"/>
</dbReference>
<dbReference type="PANTHER" id="PTHR24115">
    <property type="entry name" value="KINESIN-RELATED"/>
    <property type="match status" value="1"/>
</dbReference>
<dbReference type="GO" id="GO:0008017">
    <property type="term" value="F:microtubule binding"/>
    <property type="evidence" value="ECO:0007669"/>
    <property type="project" value="InterPro"/>
</dbReference>
<dbReference type="STRING" id="701091.M2UDX2"/>
<gene>
    <name evidence="5" type="ORF">COCHEDRAFT_1147935</name>
</gene>
<keyword evidence="1" id="KW-0547">Nucleotide-binding</keyword>
<keyword evidence="2" id="KW-0067">ATP-binding</keyword>
<keyword evidence="6" id="KW-1185">Reference proteome</keyword>
<dbReference type="EMBL" id="KB445586">
    <property type="protein sequence ID" value="EMD86102.1"/>
    <property type="molecule type" value="Genomic_DNA"/>
</dbReference>
<dbReference type="InterPro" id="IPR001752">
    <property type="entry name" value="Kinesin_motor_dom"/>
</dbReference>
<evidence type="ECO:0000256" key="2">
    <source>
        <dbReference type="ARBA" id="ARBA00022840"/>
    </source>
</evidence>
<dbReference type="OrthoDB" id="3176171at2759"/>
<evidence type="ECO:0000313" key="6">
    <source>
        <dbReference type="Proteomes" id="UP000016936"/>
    </source>
</evidence>
<protein>
    <recommendedName>
        <fullName evidence="4">Kinesin motor domain-containing protein</fullName>
    </recommendedName>
</protein>
<dbReference type="GO" id="GO:0005524">
    <property type="term" value="F:ATP binding"/>
    <property type="evidence" value="ECO:0007669"/>
    <property type="project" value="UniProtKB-KW"/>
</dbReference>
<dbReference type="AlphaFoldDB" id="M2UDX2"/>
<reference evidence="5 6" key="1">
    <citation type="journal article" date="2012" name="PLoS Pathog.">
        <title>Diverse lifestyles and strategies of plant pathogenesis encoded in the genomes of eighteen Dothideomycetes fungi.</title>
        <authorList>
            <person name="Ohm R.A."/>
            <person name="Feau N."/>
            <person name="Henrissat B."/>
            <person name="Schoch C.L."/>
            <person name="Horwitz B.A."/>
            <person name="Barry K.W."/>
            <person name="Condon B.J."/>
            <person name="Copeland A.C."/>
            <person name="Dhillon B."/>
            <person name="Glaser F."/>
            <person name="Hesse C.N."/>
            <person name="Kosti I."/>
            <person name="LaButti K."/>
            <person name="Lindquist E.A."/>
            <person name="Lucas S."/>
            <person name="Salamov A.A."/>
            <person name="Bradshaw R.E."/>
            <person name="Ciuffetti L."/>
            <person name="Hamelin R.C."/>
            <person name="Kema G.H.J."/>
            <person name="Lawrence C."/>
            <person name="Scott J.A."/>
            <person name="Spatafora J.W."/>
            <person name="Turgeon B.G."/>
            <person name="de Wit P.J.G.M."/>
            <person name="Zhong S."/>
            <person name="Goodwin S.B."/>
            <person name="Grigoriev I.V."/>
        </authorList>
    </citation>
    <scope>NUCLEOTIDE SEQUENCE [LARGE SCALE GENOMIC DNA]</scope>
    <source>
        <strain evidence="6">C5 / ATCC 48332 / race O</strain>
    </source>
</reference>
<dbReference type="SMART" id="SM00129">
    <property type="entry name" value="KISc"/>
    <property type="match status" value="1"/>
</dbReference>
<proteinExistence type="predicted"/>
<dbReference type="GO" id="GO:0016887">
    <property type="term" value="F:ATP hydrolysis activity"/>
    <property type="evidence" value="ECO:0007669"/>
    <property type="project" value="TreeGrafter"/>
</dbReference>
<dbReference type="Proteomes" id="UP000016936">
    <property type="component" value="Unassembled WGS sequence"/>
</dbReference>
<accession>M2UDX2</accession>
<dbReference type="InterPro" id="IPR036961">
    <property type="entry name" value="Kinesin_motor_dom_sf"/>
</dbReference>
<dbReference type="GO" id="GO:0005871">
    <property type="term" value="C:kinesin complex"/>
    <property type="evidence" value="ECO:0007669"/>
    <property type="project" value="TreeGrafter"/>
</dbReference>
<dbReference type="InterPro" id="IPR027417">
    <property type="entry name" value="P-loop_NTPase"/>
</dbReference>